<keyword evidence="4" id="KW-0804">Transcription</keyword>
<dbReference type="InterPro" id="IPR044837">
    <property type="entry name" value="REM16-like"/>
</dbReference>
<feature type="compositionally biased region" description="Low complexity" evidence="7">
    <location>
        <begin position="72"/>
        <end position="83"/>
    </location>
</feature>
<name>A0A2G2XHD3_CAPBA</name>
<evidence type="ECO:0000256" key="3">
    <source>
        <dbReference type="ARBA" id="ARBA00023125"/>
    </source>
</evidence>
<evidence type="ECO:0000256" key="1">
    <source>
        <dbReference type="ARBA" id="ARBA00004123"/>
    </source>
</evidence>
<keyword evidence="10" id="KW-1185">Reference proteome</keyword>
<feature type="coiled-coil region" evidence="6">
    <location>
        <begin position="468"/>
        <end position="502"/>
    </location>
</feature>
<evidence type="ECO:0000256" key="4">
    <source>
        <dbReference type="ARBA" id="ARBA00023163"/>
    </source>
</evidence>
<dbReference type="SUPFAM" id="SSF101936">
    <property type="entry name" value="DNA-binding pseudobarrel domain"/>
    <property type="match status" value="1"/>
</dbReference>
<dbReference type="Gene3D" id="2.40.330.10">
    <property type="entry name" value="DNA-binding pseudobarrel domain"/>
    <property type="match status" value="1"/>
</dbReference>
<dbReference type="Pfam" id="PF02362">
    <property type="entry name" value="B3"/>
    <property type="match status" value="1"/>
</dbReference>
<dbReference type="PROSITE" id="PS50863">
    <property type="entry name" value="B3"/>
    <property type="match status" value="1"/>
</dbReference>
<evidence type="ECO:0000313" key="10">
    <source>
        <dbReference type="Proteomes" id="UP000224567"/>
    </source>
</evidence>
<keyword evidence="5" id="KW-0539">Nucleus</keyword>
<dbReference type="EMBL" id="MLFT02000002">
    <property type="protein sequence ID" value="PHT56913.1"/>
    <property type="molecule type" value="Genomic_DNA"/>
</dbReference>
<feature type="region of interest" description="Disordered" evidence="7">
    <location>
        <begin position="109"/>
        <end position="132"/>
    </location>
</feature>
<evidence type="ECO:0000256" key="7">
    <source>
        <dbReference type="SAM" id="MobiDB-lite"/>
    </source>
</evidence>
<keyword evidence="6" id="KW-0175">Coiled coil</keyword>
<proteinExistence type="predicted"/>
<dbReference type="InterPro" id="IPR015300">
    <property type="entry name" value="DNA-bd_pseudobarrel_sf"/>
</dbReference>
<feature type="region of interest" description="Disordered" evidence="7">
    <location>
        <begin position="72"/>
        <end position="91"/>
    </location>
</feature>
<feature type="domain" description="TF-B3" evidence="8">
    <location>
        <begin position="160"/>
        <end position="251"/>
    </location>
</feature>
<dbReference type="PANTHER" id="PTHR31391:SF135">
    <property type="entry name" value="B3 DOMAIN-CONTAINING PROTEIN OS01G0234100-LIKE ISOFORM X1"/>
    <property type="match status" value="1"/>
</dbReference>
<feature type="compositionally biased region" description="Basic and acidic residues" evidence="7">
    <location>
        <begin position="111"/>
        <end position="128"/>
    </location>
</feature>
<dbReference type="STRING" id="33114.A0A2G2XHD3"/>
<feature type="region of interest" description="Disordered" evidence="7">
    <location>
        <begin position="293"/>
        <end position="316"/>
    </location>
</feature>
<organism evidence="9 10">
    <name type="scientific">Capsicum baccatum</name>
    <name type="common">Peruvian pepper</name>
    <dbReference type="NCBI Taxonomy" id="33114"/>
    <lineage>
        <taxon>Eukaryota</taxon>
        <taxon>Viridiplantae</taxon>
        <taxon>Streptophyta</taxon>
        <taxon>Embryophyta</taxon>
        <taxon>Tracheophyta</taxon>
        <taxon>Spermatophyta</taxon>
        <taxon>Magnoliopsida</taxon>
        <taxon>eudicotyledons</taxon>
        <taxon>Gunneridae</taxon>
        <taxon>Pentapetalae</taxon>
        <taxon>asterids</taxon>
        <taxon>lamiids</taxon>
        <taxon>Solanales</taxon>
        <taxon>Solanaceae</taxon>
        <taxon>Solanoideae</taxon>
        <taxon>Capsiceae</taxon>
        <taxon>Capsicum</taxon>
    </lineage>
</organism>
<dbReference type="Proteomes" id="UP000224567">
    <property type="component" value="Unassembled WGS sequence"/>
</dbReference>
<gene>
    <name evidence="9" type="ORF">CQW23_05399</name>
</gene>
<dbReference type="GO" id="GO:0005634">
    <property type="term" value="C:nucleus"/>
    <property type="evidence" value="ECO:0007669"/>
    <property type="project" value="UniProtKB-SubCell"/>
</dbReference>
<dbReference type="InterPro" id="IPR003340">
    <property type="entry name" value="B3_DNA-bd"/>
</dbReference>
<evidence type="ECO:0000259" key="8">
    <source>
        <dbReference type="PROSITE" id="PS50863"/>
    </source>
</evidence>
<feature type="region of interest" description="Disordered" evidence="7">
    <location>
        <begin position="1"/>
        <end position="61"/>
    </location>
</feature>
<evidence type="ECO:0000256" key="6">
    <source>
        <dbReference type="SAM" id="Coils"/>
    </source>
</evidence>
<sequence>MKIKVVHRSEPPNQERVIYPDMPMPKKEVVDEEHENQQQLGNQETVPEPDSGIPNSSNGNLSLVVDGSIPISTVTPSTQTPSSALLGKRRRKPKELIDQISTVPFRMKKRGVADTGRRSISTKQERATADGFGSATHMKSPIIIRAEEFLSNLGNEYPSCMKYLVRSHVGSCFWMGLPVPFCKNHLPRKDTPVILESENGDEFEIKYIAEKTGLSAGWRKYAAAQKLVEGDVLVFQLVEPTRFKVYVIRANDLKEVDGALSLLNLDAPAKPSDAEGANANSIKKRQKKSLPLTVVQKRRRKEGQSKQLVPLEAQSGNDSDEVASEILEGSRFSGLAVNFRDIKSLEEFHILVNGVRIDSELPEHIRRKYYELCCSKNAFLHDRLEGLHCKLVAGMIFEVVNIADMIKACKLSTPRKEFDIWEKSLKSFELLGMRVGFLRTRLRYLLSLAFDCEGASDTKRYWEAKKEWSRAEDEIRSLEMKLEELKQVSAKYGADVEALKSKAESYEIMFQGEVNAPW</sequence>
<evidence type="ECO:0000256" key="2">
    <source>
        <dbReference type="ARBA" id="ARBA00023015"/>
    </source>
</evidence>
<reference evidence="9 10" key="1">
    <citation type="journal article" date="2017" name="Genome Biol.">
        <title>New reference genome sequences of hot pepper reveal the massive evolution of plant disease-resistance genes by retroduplication.</title>
        <authorList>
            <person name="Kim S."/>
            <person name="Park J."/>
            <person name="Yeom S.I."/>
            <person name="Kim Y.M."/>
            <person name="Seo E."/>
            <person name="Kim K.T."/>
            <person name="Kim M.S."/>
            <person name="Lee J.M."/>
            <person name="Cheong K."/>
            <person name="Shin H.S."/>
            <person name="Kim S.B."/>
            <person name="Han K."/>
            <person name="Lee J."/>
            <person name="Park M."/>
            <person name="Lee H.A."/>
            <person name="Lee H.Y."/>
            <person name="Lee Y."/>
            <person name="Oh S."/>
            <person name="Lee J.H."/>
            <person name="Choi E."/>
            <person name="Choi E."/>
            <person name="Lee S.E."/>
            <person name="Jeon J."/>
            <person name="Kim H."/>
            <person name="Choi G."/>
            <person name="Song H."/>
            <person name="Lee J."/>
            <person name="Lee S.C."/>
            <person name="Kwon J.K."/>
            <person name="Lee H.Y."/>
            <person name="Koo N."/>
            <person name="Hong Y."/>
            <person name="Kim R.W."/>
            <person name="Kang W.H."/>
            <person name="Huh J.H."/>
            <person name="Kang B.C."/>
            <person name="Yang T.J."/>
            <person name="Lee Y.H."/>
            <person name="Bennetzen J.L."/>
            <person name="Choi D."/>
        </authorList>
    </citation>
    <scope>NUCLEOTIDE SEQUENCE [LARGE SCALE GENOMIC DNA]</scope>
    <source>
        <strain evidence="10">cv. PBC81</strain>
    </source>
</reference>
<keyword evidence="3" id="KW-0238">DNA-binding</keyword>
<dbReference type="PANTHER" id="PTHR31391">
    <property type="entry name" value="B3 DOMAIN-CONTAINING PROTEIN OS11G0197600-RELATED"/>
    <property type="match status" value="1"/>
</dbReference>
<comment type="subcellular location">
    <subcellularLocation>
        <location evidence="1">Nucleus</location>
    </subcellularLocation>
</comment>
<dbReference type="CDD" id="cd10017">
    <property type="entry name" value="B3_DNA"/>
    <property type="match status" value="1"/>
</dbReference>
<dbReference type="SMART" id="SM01019">
    <property type="entry name" value="B3"/>
    <property type="match status" value="1"/>
</dbReference>
<dbReference type="AlphaFoldDB" id="A0A2G2XHD3"/>
<comment type="caution">
    <text evidence="9">The sequence shown here is derived from an EMBL/GenBank/DDBJ whole genome shotgun (WGS) entry which is preliminary data.</text>
</comment>
<evidence type="ECO:0000256" key="5">
    <source>
        <dbReference type="ARBA" id="ARBA00023242"/>
    </source>
</evidence>
<evidence type="ECO:0000313" key="9">
    <source>
        <dbReference type="EMBL" id="PHT56913.1"/>
    </source>
</evidence>
<keyword evidence="2" id="KW-0805">Transcription regulation</keyword>
<dbReference type="GO" id="GO:0003677">
    <property type="term" value="F:DNA binding"/>
    <property type="evidence" value="ECO:0007669"/>
    <property type="project" value="UniProtKB-KW"/>
</dbReference>
<reference evidence="10" key="2">
    <citation type="journal article" date="2017" name="J. Anim. Genet.">
        <title>Multiple reference genome sequences of hot pepper reveal the massive evolution of plant disease resistance genes by retroduplication.</title>
        <authorList>
            <person name="Kim S."/>
            <person name="Park J."/>
            <person name="Yeom S.-I."/>
            <person name="Kim Y.-M."/>
            <person name="Seo E."/>
            <person name="Kim K.-T."/>
            <person name="Kim M.-S."/>
            <person name="Lee J.M."/>
            <person name="Cheong K."/>
            <person name="Shin H.-S."/>
            <person name="Kim S.-B."/>
            <person name="Han K."/>
            <person name="Lee J."/>
            <person name="Park M."/>
            <person name="Lee H.-A."/>
            <person name="Lee H.-Y."/>
            <person name="Lee Y."/>
            <person name="Oh S."/>
            <person name="Lee J.H."/>
            <person name="Choi E."/>
            <person name="Choi E."/>
            <person name="Lee S.E."/>
            <person name="Jeon J."/>
            <person name="Kim H."/>
            <person name="Choi G."/>
            <person name="Song H."/>
            <person name="Lee J."/>
            <person name="Lee S.-C."/>
            <person name="Kwon J.-K."/>
            <person name="Lee H.-Y."/>
            <person name="Koo N."/>
            <person name="Hong Y."/>
            <person name="Kim R.W."/>
            <person name="Kang W.-H."/>
            <person name="Huh J.H."/>
            <person name="Kang B.-C."/>
            <person name="Yang T.-J."/>
            <person name="Lee Y.-H."/>
            <person name="Bennetzen J.L."/>
            <person name="Choi D."/>
        </authorList>
    </citation>
    <scope>NUCLEOTIDE SEQUENCE [LARGE SCALE GENOMIC DNA]</scope>
    <source>
        <strain evidence="10">cv. PBC81</strain>
    </source>
</reference>
<protein>
    <recommendedName>
        <fullName evidence="8">TF-B3 domain-containing protein</fullName>
    </recommendedName>
</protein>
<dbReference type="OrthoDB" id="1909330at2759"/>
<accession>A0A2G2XHD3</accession>